<feature type="domain" description="S1 motif" evidence="14">
    <location>
        <begin position="600"/>
        <end position="668"/>
    </location>
</feature>
<dbReference type="InterPro" id="IPR003107">
    <property type="entry name" value="HAT"/>
</dbReference>
<feature type="compositionally biased region" description="Acidic residues" evidence="13">
    <location>
        <begin position="156"/>
        <end position="168"/>
    </location>
</feature>
<dbReference type="Pfam" id="PF24685">
    <property type="entry name" value="OB_RRP5_4th"/>
    <property type="match status" value="1"/>
</dbReference>
<evidence type="ECO:0000313" key="15">
    <source>
        <dbReference type="EMBL" id="KIM66366.1"/>
    </source>
</evidence>
<dbReference type="CDD" id="cd05693">
    <property type="entry name" value="S1_Rrp5_repeat_hs1_sc1"/>
    <property type="match status" value="1"/>
</dbReference>
<dbReference type="CDD" id="cd05708">
    <property type="entry name" value="S1_Rrp5_repeat_sc12"/>
    <property type="match status" value="1"/>
</dbReference>
<dbReference type="InterPro" id="IPR003029">
    <property type="entry name" value="S1_domain"/>
</dbReference>
<keyword evidence="5" id="KW-0677">Repeat</keyword>
<keyword evidence="6" id="KW-0832">Ubl conjugation</keyword>
<evidence type="ECO:0000256" key="4">
    <source>
        <dbReference type="ARBA" id="ARBA00022553"/>
    </source>
</evidence>
<evidence type="ECO:0000256" key="13">
    <source>
        <dbReference type="SAM" id="MobiDB-lite"/>
    </source>
</evidence>
<comment type="subcellular location">
    <subcellularLocation>
        <location evidence="1">Nucleus</location>
        <location evidence="1">Nucleolus</location>
    </subcellularLocation>
</comment>
<keyword evidence="2" id="KW-1017">Isopeptide bond</keyword>
<dbReference type="SMART" id="SM00386">
    <property type="entry name" value="HAT"/>
    <property type="match status" value="5"/>
</dbReference>
<accession>A0A0C3EEM8</accession>
<sequence length="1443" mass="158917">MAGKKRALEDGASNQKAKKAKSSGKSHKESLSGDPLLTTEEVDFPRGGGTTLTPLEVKEIRTEAVREADNELFSATQKSHVKRKKGSSAAKSESSKKDTIRIEHLNYKRLSPGMKILGQVMSIHPLALIVSLPNQLMAHVPITKVTSQLSQLLESPDAESISDGDSGSDSDGVPDLSELFRLGQYVRAVVTSIHVPGTTDVIGLARSRDEVVKASRRVELCLIPGEVNVGVQKSDLRNGFTLSAAVQSIEDHGYILDLGVAGVSGFLPFTATHDKGSDGKLRIGHLIDASVLQMASNGRTCTVTDDPNTLVTSSVSEVSNVTSVLPGMLVQSLVTAVTSNGLNLQILGFFDATVDEYHRSLGQKAPKVGQKVKARVLYNIPGTSPPQYAVTLRDHHIALRIKSPTDDPAGSPMMDAFPLGTALDSVTVQRVEPERGLLMEVQPSLEGFVHISQVSDDHTPTLSATSGHWKITTHHRARVIGYHMFDGLLQLSLRPSIFEQNFLQAGEIKVGEIIRGTVKRLTESALFVSISSNVDGVVWPNHFADVPLKHPAKKFKVGGNIKCRVLTVEPERSRVVLTAKRTLLDTDQPILTSYEDAKVGIVTHGVIFAVSEKMLRVEFFNNVKAIIPAREASETQVNLADVFASGRIVKARIISVNKDSRHIVASIRQAASTFTTTDVSGISVGDTVEGIVAELQRKDVVLTLKPSGARALLSFVTLANHRGTSVPELKTSLKPGVVVDSLVVVSRDLEAGFVVVGGKPKPPTKLKAALSMDTVAIGQIVGGRVTKDGRAGAHVKLTTRISGSLHPTDACDNYDVGNPFPSVDSVLKAVVVGIDKSTNRLTLSTRASKMSQKDVKPPEDREINGVDDLKVGETIRGFVKSVAEHGLFVMLGRGVDARVQIKELFDDYVKDWKSRFTANQLVKGRILNVDIANKKVEMTFRSGDLTRNASQLLTLKDLQEGQKIMGRVKRIETFGLFIEIDGSKVTGLCHKSQLSDNKDADVAVALRTFREDDRVRAIILSRDLDKKQLSLGLKPSYFLGDEDAEIKDDTEPQGGSNSVSDAEEDEVDASSLSDESEEAKEEASEDDSEVDDCQMDTIVPDLPQLSNPDLPNRNQVLTTPTSLKLEGFQWFSNDTEPEDSQSEGSSSESETEPRKKKRKKRKGIEQDLTADMHVRAPESTADFERLLLGSPNSSYLWIQYISFHLQMSEIDKARAIGKRAIQTISFREEQERLNVWIALLNVENVYGSEATMESVFKEAARHNDSKTVHLRLAVIFDDSQKSEKAEEQYKRTCKKFGQSSKVWTLFAEHYFRRGQLEDARKLLSRSLQSLEKRKHIKTITKFAQLEYNLGDPERGRTIFEGIVDSHPKRWDLWSIYVDMEAKQRDIQHLRNIFNRVLSIKMSSYKAKSFFKKWLDLERKIGDEEGATIVKQKAIEWTQQAAAS</sequence>
<dbReference type="Proteomes" id="UP000053989">
    <property type="component" value="Unassembled WGS sequence"/>
</dbReference>
<dbReference type="EMBL" id="KN822018">
    <property type="protein sequence ID" value="KIM66366.1"/>
    <property type="molecule type" value="Genomic_DNA"/>
</dbReference>
<feature type="domain" description="S1 motif" evidence="14">
    <location>
        <begin position="420"/>
        <end position="494"/>
    </location>
</feature>
<gene>
    <name evidence="15" type="ORF">SCLCIDRAFT_1211611</name>
</gene>
<dbReference type="GO" id="GO:0006364">
    <property type="term" value="P:rRNA processing"/>
    <property type="evidence" value="ECO:0007669"/>
    <property type="project" value="UniProtKB-KW"/>
</dbReference>
<feature type="region of interest" description="Disordered" evidence="13">
    <location>
        <begin position="1"/>
        <end position="57"/>
    </location>
</feature>
<dbReference type="FunFam" id="2.40.50.140:FF:000103">
    <property type="entry name" value="protein RRP5 homolog"/>
    <property type="match status" value="2"/>
</dbReference>
<dbReference type="SUPFAM" id="SSF50249">
    <property type="entry name" value="Nucleic acid-binding proteins"/>
    <property type="match status" value="8"/>
</dbReference>
<evidence type="ECO:0000256" key="3">
    <source>
        <dbReference type="ARBA" id="ARBA00022552"/>
    </source>
</evidence>
<dbReference type="SUPFAM" id="SSF48452">
    <property type="entry name" value="TPR-like"/>
    <property type="match status" value="1"/>
</dbReference>
<dbReference type="Gene3D" id="2.40.50.140">
    <property type="entry name" value="Nucleic acid-binding proteins"/>
    <property type="match status" value="8"/>
</dbReference>
<dbReference type="Gene3D" id="1.25.40.10">
    <property type="entry name" value="Tetratricopeptide repeat domain"/>
    <property type="match status" value="2"/>
</dbReference>
<comment type="function">
    <text evidence="9">Essential for the generation of mature 18S rRNA, specifically necessary for cleavages at sites A0, 1 and 2 of the 47S precursor. Directly interacts with U3 snoRNA.</text>
</comment>
<dbReference type="InParanoid" id="A0A0C3EEM8"/>
<dbReference type="InterPro" id="IPR012340">
    <property type="entry name" value="NA-bd_OB-fold"/>
</dbReference>
<feature type="domain" description="S1 motif" evidence="14">
    <location>
        <begin position="239"/>
        <end position="306"/>
    </location>
</feature>
<evidence type="ECO:0000256" key="5">
    <source>
        <dbReference type="ARBA" id="ARBA00022737"/>
    </source>
</evidence>
<feature type="domain" description="S1 motif" evidence="14">
    <location>
        <begin position="961"/>
        <end position="1034"/>
    </location>
</feature>
<feature type="region of interest" description="Disordered" evidence="13">
    <location>
        <begin position="1042"/>
        <end position="1092"/>
    </location>
</feature>
<keyword evidence="4" id="KW-0597">Phosphoprotein</keyword>
<name>A0A0C3EEM8_9AGAM</name>
<dbReference type="OrthoDB" id="412781at2759"/>
<feature type="domain" description="S1 motif" evidence="14">
    <location>
        <begin position="872"/>
        <end position="941"/>
    </location>
</feature>
<feature type="domain" description="S1 motif" evidence="14">
    <location>
        <begin position="113"/>
        <end position="207"/>
    </location>
</feature>
<keyword evidence="16" id="KW-1185">Reference proteome</keyword>
<evidence type="ECO:0000313" key="16">
    <source>
        <dbReference type="Proteomes" id="UP000053989"/>
    </source>
</evidence>
<dbReference type="PANTHER" id="PTHR23270:SF10">
    <property type="entry name" value="PROTEIN RRP5 HOMOLOG"/>
    <property type="match status" value="1"/>
</dbReference>
<protein>
    <recommendedName>
        <fullName evidence="11">Protein RRP5 homolog</fullName>
    </recommendedName>
    <alternativeName>
        <fullName evidence="12">Programmed cell death protein 11</fullName>
    </alternativeName>
</protein>
<evidence type="ECO:0000256" key="11">
    <source>
        <dbReference type="ARBA" id="ARBA00067510"/>
    </source>
</evidence>
<dbReference type="GO" id="GO:0003723">
    <property type="term" value="F:RNA binding"/>
    <property type="evidence" value="ECO:0007669"/>
    <property type="project" value="TreeGrafter"/>
</dbReference>
<dbReference type="InterPro" id="IPR011990">
    <property type="entry name" value="TPR-like_helical_dom_sf"/>
</dbReference>
<dbReference type="HOGENOM" id="CLU_000845_0_1_1"/>
<dbReference type="InterPro" id="IPR057302">
    <property type="entry name" value="Rrp5_S1"/>
</dbReference>
<dbReference type="FunFam" id="1.25.40.10:FF:000065">
    <property type="entry name" value="Programmed cell death 11"/>
    <property type="match status" value="1"/>
</dbReference>
<dbReference type="PANTHER" id="PTHR23270">
    <property type="entry name" value="PROGRAMMED CELL DEATH PROTEIN 11 PRE-RRNA PROCESSING PROTEIN RRP5"/>
    <property type="match status" value="1"/>
</dbReference>
<dbReference type="SMART" id="SM00316">
    <property type="entry name" value="S1"/>
    <property type="match status" value="10"/>
</dbReference>
<evidence type="ECO:0000256" key="10">
    <source>
        <dbReference type="ARBA" id="ARBA00062488"/>
    </source>
</evidence>
<organism evidence="15 16">
    <name type="scientific">Scleroderma citrinum Foug A</name>
    <dbReference type="NCBI Taxonomy" id="1036808"/>
    <lineage>
        <taxon>Eukaryota</taxon>
        <taxon>Fungi</taxon>
        <taxon>Dikarya</taxon>
        <taxon>Basidiomycota</taxon>
        <taxon>Agaricomycotina</taxon>
        <taxon>Agaricomycetes</taxon>
        <taxon>Agaricomycetidae</taxon>
        <taxon>Boletales</taxon>
        <taxon>Sclerodermatineae</taxon>
        <taxon>Sclerodermataceae</taxon>
        <taxon>Scleroderma</taxon>
    </lineage>
</organism>
<dbReference type="CDD" id="cd05707">
    <property type="entry name" value="S1_Rrp5_repeat_sc11"/>
    <property type="match status" value="1"/>
</dbReference>
<comment type="subunit">
    <text evidence="10">Interacts with NF-kappa-B p50/NFKB1 and NF-kappa-B p65/RELA.</text>
</comment>
<dbReference type="Pfam" id="PF00575">
    <property type="entry name" value="S1"/>
    <property type="match status" value="3"/>
</dbReference>
<feature type="region of interest" description="Disordered" evidence="13">
    <location>
        <begin position="1127"/>
        <end position="1171"/>
    </location>
</feature>
<dbReference type="CDD" id="cd05697">
    <property type="entry name" value="S1_Rrp5_repeat_hs5"/>
    <property type="match status" value="1"/>
</dbReference>
<dbReference type="STRING" id="1036808.A0A0C3EEM8"/>
<evidence type="ECO:0000256" key="9">
    <source>
        <dbReference type="ARBA" id="ARBA00059726"/>
    </source>
</evidence>
<evidence type="ECO:0000256" key="6">
    <source>
        <dbReference type="ARBA" id="ARBA00022843"/>
    </source>
</evidence>
<dbReference type="FunCoup" id="A0A0C3EEM8">
    <property type="interactions" value="586"/>
</dbReference>
<feature type="compositionally biased region" description="Basic residues" evidence="13">
    <location>
        <begin position="16"/>
        <end position="25"/>
    </location>
</feature>
<evidence type="ECO:0000256" key="12">
    <source>
        <dbReference type="ARBA" id="ARBA00080810"/>
    </source>
</evidence>
<feature type="domain" description="S1 motif" evidence="14">
    <location>
        <begin position="511"/>
        <end position="580"/>
    </location>
</feature>
<dbReference type="Pfam" id="PF23459">
    <property type="entry name" value="S1_RRP5"/>
    <property type="match status" value="1"/>
</dbReference>
<feature type="region of interest" description="Disordered" evidence="13">
    <location>
        <begin position="154"/>
        <end position="173"/>
    </location>
</feature>
<dbReference type="GO" id="GO:0032040">
    <property type="term" value="C:small-subunit processome"/>
    <property type="evidence" value="ECO:0007669"/>
    <property type="project" value="TreeGrafter"/>
</dbReference>
<feature type="domain" description="S1 motif" evidence="14">
    <location>
        <begin position="685"/>
        <end position="759"/>
    </location>
</feature>
<keyword evidence="3" id="KW-0698">rRNA processing</keyword>
<feature type="domain" description="S1 motif" evidence="14">
    <location>
        <begin position="778"/>
        <end position="846"/>
    </location>
</feature>
<feature type="compositionally biased region" description="Acidic residues" evidence="13">
    <location>
        <begin position="1061"/>
        <end position="1092"/>
    </location>
</feature>
<dbReference type="FunFam" id="2.40.50.140:FF:000155">
    <property type="entry name" value="rRNA biogenesis protein RRP5"/>
    <property type="match status" value="1"/>
</dbReference>
<evidence type="ECO:0000256" key="7">
    <source>
        <dbReference type="ARBA" id="ARBA00022990"/>
    </source>
</evidence>
<reference evidence="15 16" key="1">
    <citation type="submission" date="2014-04" db="EMBL/GenBank/DDBJ databases">
        <authorList>
            <consortium name="DOE Joint Genome Institute"/>
            <person name="Kuo A."/>
            <person name="Kohler A."/>
            <person name="Nagy L.G."/>
            <person name="Floudas D."/>
            <person name="Copeland A."/>
            <person name="Barry K.W."/>
            <person name="Cichocki N."/>
            <person name="Veneault-Fourrey C."/>
            <person name="LaButti K."/>
            <person name="Lindquist E.A."/>
            <person name="Lipzen A."/>
            <person name="Lundell T."/>
            <person name="Morin E."/>
            <person name="Murat C."/>
            <person name="Sun H."/>
            <person name="Tunlid A."/>
            <person name="Henrissat B."/>
            <person name="Grigoriev I.V."/>
            <person name="Hibbett D.S."/>
            <person name="Martin F."/>
            <person name="Nordberg H.P."/>
            <person name="Cantor M.N."/>
            <person name="Hua S.X."/>
        </authorList>
    </citation>
    <scope>NUCLEOTIDE SEQUENCE [LARGE SCALE GENOMIC DNA]</scope>
    <source>
        <strain evidence="15 16">Foug A</strain>
    </source>
</reference>
<dbReference type="Pfam" id="PF23240">
    <property type="entry name" value="HAT_PRP39_N"/>
    <property type="match status" value="1"/>
</dbReference>
<keyword evidence="7" id="KW-0007">Acetylation</keyword>
<dbReference type="InterPro" id="IPR057301">
    <property type="entry name" value="Rrp5_OB_4th"/>
</dbReference>
<feature type="region of interest" description="Disordered" evidence="13">
    <location>
        <begin position="71"/>
        <end position="97"/>
    </location>
</feature>
<dbReference type="InterPro" id="IPR048059">
    <property type="entry name" value="Rrp5_S1_rpt_hs1_sc1"/>
</dbReference>
<proteinExistence type="predicted"/>
<evidence type="ECO:0000256" key="8">
    <source>
        <dbReference type="ARBA" id="ARBA00023242"/>
    </source>
</evidence>
<evidence type="ECO:0000256" key="2">
    <source>
        <dbReference type="ARBA" id="ARBA00022499"/>
    </source>
</evidence>
<dbReference type="InterPro" id="IPR045209">
    <property type="entry name" value="Rrp5"/>
</dbReference>
<evidence type="ECO:0000259" key="14">
    <source>
        <dbReference type="PROSITE" id="PS50126"/>
    </source>
</evidence>
<evidence type="ECO:0000256" key="1">
    <source>
        <dbReference type="ARBA" id="ARBA00004604"/>
    </source>
</evidence>
<dbReference type="FunFam" id="2.40.50.140:FF:000148">
    <property type="entry name" value="protein RRP5 homolog isoform X1"/>
    <property type="match status" value="1"/>
</dbReference>
<dbReference type="PROSITE" id="PS50126">
    <property type="entry name" value="S1"/>
    <property type="match status" value="9"/>
</dbReference>
<keyword evidence="8" id="KW-0539">Nucleus</keyword>
<reference evidence="16" key="2">
    <citation type="submission" date="2015-01" db="EMBL/GenBank/DDBJ databases">
        <title>Evolutionary Origins and Diversification of the Mycorrhizal Mutualists.</title>
        <authorList>
            <consortium name="DOE Joint Genome Institute"/>
            <consortium name="Mycorrhizal Genomics Consortium"/>
            <person name="Kohler A."/>
            <person name="Kuo A."/>
            <person name="Nagy L.G."/>
            <person name="Floudas D."/>
            <person name="Copeland A."/>
            <person name="Barry K.W."/>
            <person name="Cichocki N."/>
            <person name="Veneault-Fourrey C."/>
            <person name="LaButti K."/>
            <person name="Lindquist E.A."/>
            <person name="Lipzen A."/>
            <person name="Lundell T."/>
            <person name="Morin E."/>
            <person name="Murat C."/>
            <person name="Riley R."/>
            <person name="Ohm R."/>
            <person name="Sun H."/>
            <person name="Tunlid A."/>
            <person name="Henrissat B."/>
            <person name="Grigoriev I.V."/>
            <person name="Hibbett D.S."/>
            <person name="Martin F."/>
        </authorList>
    </citation>
    <scope>NUCLEOTIDE SEQUENCE [LARGE SCALE GENOMIC DNA]</scope>
    <source>
        <strain evidence="16">Foug A</strain>
    </source>
</reference>
<dbReference type="CDD" id="cd05696">
    <property type="entry name" value="S1_Rrp5_repeat_hs4"/>
    <property type="match status" value="1"/>
</dbReference>